<dbReference type="GeneID" id="103111326"/>
<feature type="compositionally biased region" description="Basic and acidic residues" evidence="1">
    <location>
        <begin position="122"/>
        <end position="159"/>
    </location>
</feature>
<feature type="domain" description="RAD51 interacting motif" evidence="2">
    <location>
        <begin position="1101"/>
        <end position="1139"/>
    </location>
</feature>
<evidence type="ECO:0000256" key="1">
    <source>
        <dbReference type="SAM" id="MobiDB-lite"/>
    </source>
</evidence>
<sequence length="1140" mass="125248">MSVSPLRQPGAASRPLAFPSSAPEDPEGPPPPGGKRLCLEDSREARWRLPVVPRLSEGEKAWDWPPPFRPLLLLSAEALFGRPQTRAGGRPSCDPGRPARGQQEPSDPPAPASPAARGGDPNLREKPRLDSRLLGEPRPASRERKSPRVPEAPARDGAEHVPAAPPPKRPRRGGPEGSTRPGLPAEGGPVVTAAAGADGKPQSGSTLSAGGPVVMAAAGADGKPQSESRSSLSAGVPVAMAAEGICRKPQSGSSLSAGVPVAMAAEGICRKPQSESRSSLSAGVPVAMAAEGICRKPQSGSSLSAGVPVAMAAEGICRKPQSESRSSLSAGVPVAMAAEGICRKPQSGSSLSAGVPVAMAAEGICRKPQSGSTLRAGRTGALSAQLRSPGKARDSSWVSRGLSVTHRHVKHTRDRWTLPPFLGIHLFREGDDEVARAVGRCKAHSASLVIETLGSPKAFMVAFWFTGREENSRCVLPWRVQEAQKDFPVGSHLESFLMDCFHGSRSVVSGNPNNQTVTWCAILICEEQSDVQSKQNIRMILNEEQKSMDVHRKNDFPSMCLQTMVSGLSSSILKTNRAYLLNDFDSLTCVINNSKLEERSIFEWTVCLNYSKNIGENCTVHLVKTFIFSKPLGTMRLTLEETSLLKNEQVLSEPEKGNLSFFNMAMQDYLPSLETYDKISLSKEFDDRDEISLTEKVSYKNNSCPEKVAIMENGTHYSLSMAKTYVKPGSQLIQSNYRHSNEKVHEIKMYTQDVDTRRKGEHDKIRSFNFQGLFDHFNTRQQAILRSHTTKHREHTTSTSITQGLNFRNLISEIEEEHDLILKEETKAREQNLTNSCNVHKDVQLGKEEKNNLYPVACLLSVQPASFMRKKGHVEEMNKYVNQNSIAEKNEHQSILQESDLANSKHFHPKNDSTESVNHQFETDLSVANKECFQDLTAKCLSTEALTMGKDFEMKSQFDLVLEELHMFHEISRENEILDTVETIKGQENYAGENSDAEEVQRKTESDLKVGPVNQVCASSLHCDSIASLNRPRKHQSLFKWESTVPQNVEQDVPNKSHSTRISEGELLYSTKEDGEKPLPKGPAYYADELNEENFNYVLKGGSNFSHGIARVLPLKTCSRPIRVGLSRKAKLTQLHPYLK</sequence>
<dbReference type="InterPro" id="IPR053355">
    <property type="entry name" value="RAD51-associated"/>
</dbReference>
<accession>A0ABM3X178</accession>
<evidence type="ECO:0000313" key="4">
    <source>
        <dbReference type="RefSeq" id="XP_060042567.1"/>
    </source>
</evidence>
<dbReference type="PANTHER" id="PTHR39229">
    <property type="entry name" value="MCG1037962"/>
    <property type="match status" value="1"/>
</dbReference>
<keyword evidence="3" id="KW-1185">Reference proteome</keyword>
<name>A0ABM3X178_ERIEU</name>
<feature type="region of interest" description="Disordered" evidence="1">
    <location>
        <begin position="1"/>
        <end position="43"/>
    </location>
</feature>
<dbReference type="InterPro" id="IPR031419">
    <property type="entry name" value="RAD51_interact"/>
</dbReference>
<protein>
    <submittedName>
        <fullName evidence="4">RAD51-associated protein 2</fullName>
    </submittedName>
</protein>
<dbReference type="Pfam" id="PF15696">
    <property type="entry name" value="RAD51_interact"/>
    <property type="match status" value="1"/>
</dbReference>
<evidence type="ECO:0000259" key="2">
    <source>
        <dbReference type="Pfam" id="PF15696"/>
    </source>
</evidence>
<feature type="region of interest" description="Disordered" evidence="1">
    <location>
        <begin position="49"/>
        <end position="68"/>
    </location>
</feature>
<dbReference type="RefSeq" id="XP_060042567.1">
    <property type="nucleotide sequence ID" value="XM_060186584.1"/>
</dbReference>
<organism evidence="3 4">
    <name type="scientific">Erinaceus europaeus</name>
    <name type="common">Western European hedgehog</name>
    <dbReference type="NCBI Taxonomy" id="9365"/>
    <lineage>
        <taxon>Eukaryota</taxon>
        <taxon>Metazoa</taxon>
        <taxon>Chordata</taxon>
        <taxon>Craniata</taxon>
        <taxon>Vertebrata</taxon>
        <taxon>Euteleostomi</taxon>
        <taxon>Mammalia</taxon>
        <taxon>Eutheria</taxon>
        <taxon>Laurasiatheria</taxon>
        <taxon>Eulipotyphla</taxon>
        <taxon>Erinaceidae</taxon>
        <taxon>Erinaceinae</taxon>
        <taxon>Erinaceus</taxon>
    </lineage>
</organism>
<reference evidence="4" key="1">
    <citation type="submission" date="2025-08" db="UniProtKB">
        <authorList>
            <consortium name="RefSeq"/>
        </authorList>
    </citation>
    <scope>IDENTIFICATION</scope>
</reference>
<feature type="region of interest" description="Disordered" evidence="1">
    <location>
        <begin position="82"/>
        <end position="210"/>
    </location>
</feature>
<gene>
    <name evidence="4" type="primary">RAD51AP2</name>
</gene>
<evidence type="ECO:0000313" key="3">
    <source>
        <dbReference type="Proteomes" id="UP001652624"/>
    </source>
</evidence>
<dbReference type="Proteomes" id="UP001652624">
    <property type="component" value="Chromosome 3"/>
</dbReference>
<dbReference type="PANTHER" id="PTHR39229:SF1">
    <property type="entry name" value="RAD51-ASSOCIATED PROTEIN 2"/>
    <property type="match status" value="1"/>
</dbReference>
<proteinExistence type="predicted"/>